<dbReference type="RefSeq" id="WP_217147768.1">
    <property type="nucleotide sequence ID" value="NZ_JAFMOY010000098.1"/>
</dbReference>
<name>A0ABS6LA19_9GAMM</name>
<dbReference type="EMBL" id="JAFMOY010000098">
    <property type="protein sequence ID" value="MBU9843761.1"/>
    <property type="molecule type" value="Genomic_DNA"/>
</dbReference>
<keyword evidence="2" id="KW-1185">Reference proteome</keyword>
<evidence type="ECO:0000313" key="2">
    <source>
        <dbReference type="Proteomes" id="UP000739284"/>
    </source>
</evidence>
<reference evidence="1 2" key="1">
    <citation type="submission" date="2021-03" db="EMBL/GenBank/DDBJ databases">
        <title>Five novel Rahnella species.</title>
        <authorList>
            <person name="Brady C."/>
            <person name="Asselin J."/>
            <person name="Beer S."/>
            <person name="Bruberg M.B."/>
            <person name="Crampton B."/>
            <person name="Venter S."/>
            <person name="Arnold D."/>
            <person name="Denman S."/>
        </authorList>
    </citation>
    <scope>NUCLEOTIDE SEQUENCE [LARGE SCALE GENOMIC DNA]</scope>
    <source>
        <strain evidence="1 2">FRB 231</strain>
    </source>
</reference>
<dbReference type="Proteomes" id="UP000739284">
    <property type="component" value="Unassembled WGS sequence"/>
</dbReference>
<organism evidence="1 2">
    <name type="scientific">Rahnella ecdela</name>
    <dbReference type="NCBI Taxonomy" id="2816250"/>
    <lineage>
        <taxon>Bacteria</taxon>
        <taxon>Pseudomonadati</taxon>
        <taxon>Pseudomonadota</taxon>
        <taxon>Gammaproteobacteria</taxon>
        <taxon>Enterobacterales</taxon>
        <taxon>Yersiniaceae</taxon>
        <taxon>Rahnella</taxon>
    </lineage>
</organism>
<evidence type="ECO:0000313" key="1">
    <source>
        <dbReference type="EMBL" id="MBU9843761.1"/>
    </source>
</evidence>
<proteinExistence type="predicted"/>
<gene>
    <name evidence="1" type="ORF">J1784_01780</name>
</gene>
<accession>A0ABS6LA19</accession>
<comment type="caution">
    <text evidence="1">The sequence shown here is derived from an EMBL/GenBank/DDBJ whole genome shotgun (WGS) entry which is preliminary data.</text>
</comment>
<sequence>MNGPFWWDTYINSASPPDFPLAPGDNTLSFYLRYESTQDIVTAGSSTVVMCFDLQ</sequence>
<protein>
    <submittedName>
        <fullName evidence="1">Uncharacterized protein</fullName>
    </submittedName>
</protein>